<dbReference type="PANTHER" id="PTHR43122:SF1">
    <property type="entry name" value="IRON-SULFUR-BINDING PROTEIN"/>
    <property type="match status" value="1"/>
</dbReference>
<dbReference type="EMBL" id="JBHPEI010000051">
    <property type="protein sequence ID" value="MFC1799990.1"/>
    <property type="molecule type" value="Genomic_DNA"/>
</dbReference>
<evidence type="ECO:0000256" key="2">
    <source>
        <dbReference type="ARBA" id="ARBA00023004"/>
    </source>
</evidence>
<dbReference type="PANTHER" id="PTHR43122">
    <property type="entry name" value="FERREDOXIN SUBUNIT OF PYRUVATE:FLAVODOXIN OXIDOREDUCTASE-RELATED"/>
    <property type="match status" value="1"/>
</dbReference>
<feature type="domain" description="4Fe-4S ferredoxin-type" evidence="4">
    <location>
        <begin position="18"/>
        <end position="47"/>
    </location>
</feature>
<dbReference type="InterPro" id="IPR017896">
    <property type="entry name" value="4Fe4S_Fe-S-bd"/>
</dbReference>
<dbReference type="InterPro" id="IPR017900">
    <property type="entry name" value="4Fe4S_Fe_S_CS"/>
</dbReference>
<evidence type="ECO:0000313" key="6">
    <source>
        <dbReference type="Proteomes" id="UP001594288"/>
    </source>
</evidence>
<feature type="domain" description="4Fe-4S ferredoxin-type" evidence="4">
    <location>
        <begin position="55"/>
        <end position="86"/>
    </location>
</feature>
<keyword evidence="6" id="KW-1185">Reference proteome</keyword>
<gene>
    <name evidence="5" type="ORF">ACFL2Z_03660</name>
</gene>
<evidence type="ECO:0000256" key="1">
    <source>
        <dbReference type="ARBA" id="ARBA00022723"/>
    </source>
</evidence>
<keyword evidence="1" id="KW-0479">Metal-binding</keyword>
<keyword evidence="2" id="KW-0408">Iron</keyword>
<sequence>MKYWRKPLDADTIKVPHGRIYVVREQCKGCGFCVEYCPKDVLELSQEFNKKGYHPPAAVREEDCVSCGLCELICPEFAIYAELIEDGETTEEGPKKADKTEKAEV</sequence>
<dbReference type="Gene3D" id="3.30.70.20">
    <property type="match status" value="1"/>
</dbReference>
<reference evidence="5 6" key="1">
    <citation type="submission" date="2024-09" db="EMBL/GenBank/DDBJ databases">
        <authorList>
            <person name="D'Angelo T."/>
        </authorList>
    </citation>
    <scope>NUCLEOTIDE SEQUENCE [LARGE SCALE GENOMIC DNA]</scope>
    <source>
        <strain evidence="5">SAG AM-311-F02</strain>
    </source>
</reference>
<evidence type="ECO:0000256" key="3">
    <source>
        <dbReference type="ARBA" id="ARBA00023014"/>
    </source>
</evidence>
<dbReference type="PROSITE" id="PS00198">
    <property type="entry name" value="4FE4S_FER_1"/>
    <property type="match status" value="1"/>
</dbReference>
<organism evidence="5 6">
    <name type="scientific">Eiseniibacteriota bacterium</name>
    <dbReference type="NCBI Taxonomy" id="2212470"/>
    <lineage>
        <taxon>Bacteria</taxon>
        <taxon>Candidatus Eiseniibacteriota</taxon>
    </lineage>
</organism>
<dbReference type="Proteomes" id="UP001594288">
    <property type="component" value="Unassembled WGS sequence"/>
</dbReference>
<dbReference type="SUPFAM" id="SSF54862">
    <property type="entry name" value="4Fe-4S ferredoxins"/>
    <property type="match status" value="1"/>
</dbReference>
<evidence type="ECO:0000259" key="4">
    <source>
        <dbReference type="PROSITE" id="PS51379"/>
    </source>
</evidence>
<accession>A0ABV6YPI4</accession>
<evidence type="ECO:0000313" key="5">
    <source>
        <dbReference type="EMBL" id="MFC1799990.1"/>
    </source>
</evidence>
<keyword evidence="3" id="KW-0411">Iron-sulfur</keyword>
<dbReference type="PROSITE" id="PS51379">
    <property type="entry name" value="4FE4S_FER_2"/>
    <property type="match status" value="2"/>
</dbReference>
<dbReference type="Pfam" id="PF12838">
    <property type="entry name" value="Fer4_7"/>
    <property type="match status" value="1"/>
</dbReference>
<name>A0ABV6YPI4_UNCEI</name>
<proteinExistence type="predicted"/>
<comment type="caution">
    <text evidence="5">The sequence shown here is derived from an EMBL/GenBank/DDBJ whole genome shotgun (WGS) entry which is preliminary data.</text>
</comment>
<protein>
    <submittedName>
        <fullName evidence="5">Ferredoxin family protein</fullName>
    </submittedName>
</protein>